<feature type="transmembrane region" description="Helical" evidence="5">
    <location>
        <begin position="420"/>
        <end position="444"/>
    </location>
</feature>
<feature type="transmembrane region" description="Helical" evidence="5">
    <location>
        <begin position="27"/>
        <end position="48"/>
    </location>
</feature>
<keyword evidence="4 5" id="KW-0472">Membrane</keyword>
<dbReference type="PANTHER" id="PTHR21041:SF9">
    <property type="entry name" value="DENDRITIC CELL-SPECIFIC TRANSMEMBRANE PROTEIN-LIKE DOMAIN-CONTAINING PROTEIN"/>
    <property type="match status" value="1"/>
</dbReference>
<proteinExistence type="predicted"/>
<feature type="domain" description="Dendritic cell-specific transmembrane protein-like" evidence="6">
    <location>
        <begin position="453"/>
        <end position="644"/>
    </location>
</feature>
<reference evidence="8" key="1">
    <citation type="submission" date="2016-11" db="UniProtKB">
        <authorList>
            <consortium name="WormBaseParasite"/>
        </authorList>
    </citation>
    <scope>IDENTIFICATION</scope>
</reference>
<feature type="transmembrane region" description="Helical" evidence="5">
    <location>
        <begin position="601"/>
        <end position="621"/>
    </location>
</feature>
<feature type="transmembrane region" description="Helical" evidence="5">
    <location>
        <begin position="209"/>
        <end position="232"/>
    </location>
</feature>
<feature type="transmembrane region" description="Helical" evidence="5">
    <location>
        <begin position="156"/>
        <end position="174"/>
    </location>
</feature>
<keyword evidence="3 5" id="KW-1133">Transmembrane helix</keyword>
<feature type="transmembrane region" description="Helical" evidence="5">
    <location>
        <begin position="91"/>
        <end position="112"/>
    </location>
</feature>
<protein>
    <submittedName>
        <fullName evidence="8">DC_STAMP domain-containing protein</fullName>
    </submittedName>
</protein>
<keyword evidence="2 5" id="KW-0812">Transmembrane</keyword>
<dbReference type="SUPFAM" id="SSF57850">
    <property type="entry name" value="RING/U-box"/>
    <property type="match status" value="1"/>
</dbReference>
<evidence type="ECO:0000256" key="4">
    <source>
        <dbReference type="ARBA" id="ARBA00023136"/>
    </source>
</evidence>
<name>A0A1I8IPT3_9PLAT</name>
<dbReference type="AlphaFoldDB" id="A0A1I8IPT3"/>
<feature type="transmembrane region" description="Helical" evidence="5">
    <location>
        <begin position="507"/>
        <end position="529"/>
    </location>
</feature>
<organism evidence="7 8">
    <name type="scientific">Macrostomum lignano</name>
    <dbReference type="NCBI Taxonomy" id="282301"/>
    <lineage>
        <taxon>Eukaryota</taxon>
        <taxon>Metazoa</taxon>
        <taxon>Spiralia</taxon>
        <taxon>Lophotrochozoa</taxon>
        <taxon>Platyhelminthes</taxon>
        <taxon>Rhabditophora</taxon>
        <taxon>Macrostomorpha</taxon>
        <taxon>Macrostomida</taxon>
        <taxon>Macrostomidae</taxon>
        <taxon>Macrostomum</taxon>
    </lineage>
</organism>
<evidence type="ECO:0000256" key="1">
    <source>
        <dbReference type="ARBA" id="ARBA00004141"/>
    </source>
</evidence>
<accession>A0A1I8IPT3</accession>
<evidence type="ECO:0000256" key="2">
    <source>
        <dbReference type="ARBA" id="ARBA00022692"/>
    </source>
</evidence>
<dbReference type="InterPro" id="IPR051856">
    <property type="entry name" value="CSR-E3_Ligase_Protein"/>
</dbReference>
<feature type="transmembrane region" description="Helical" evidence="5">
    <location>
        <begin position="118"/>
        <end position="136"/>
    </location>
</feature>
<dbReference type="Pfam" id="PF07782">
    <property type="entry name" value="DC_STAMP"/>
    <property type="match status" value="1"/>
</dbReference>
<evidence type="ECO:0000313" key="8">
    <source>
        <dbReference type="WBParaSite" id="maker-uti_cns_0014556-snap-gene-0.6-mRNA-1"/>
    </source>
</evidence>
<dbReference type="PANTHER" id="PTHR21041">
    <property type="entry name" value="DENDRITIC CELL-SPECIFIC TRANSMEMBRANE PROTEIN"/>
    <property type="match status" value="1"/>
</dbReference>
<dbReference type="InterPro" id="IPR012858">
    <property type="entry name" value="DC_STAMP-like"/>
</dbReference>
<evidence type="ECO:0000259" key="6">
    <source>
        <dbReference type="Pfam" id="PF07782"/>
    </source>
</evidence>
<evidence type="ECO:0000313" key="7">
    <source>
        <dbReference type="Proteomes" id="UP000095280"/>
    </source>
</evidence>
<evidence type="ECO:0000256" key="5">
    <source>
        <dbReference type="SAM" id="Phobius"/>
    </source>
</evidence>
<evidence type="ECO:0000256" key="3">
    <source>
        <dbReference type="ARBA" id="ARBA00022989"/>
    </source>
</evidence>
<comment type="subcellular location">
    <subcellularLocation>
        <location evidence="1">Membrane</location>
        <topology evidence="1">Multi-pass membrane protein</topology>
    </subcellularLocation>
</comment>
<dbReference type="GO" id="GO:0016020">
    <property type="term" value="C:membrane"/>
    <property type="evidence" value="ECO:0007669"/>
    <property type="project" value="UniProtKB-SubCell"/>
</dbReference>
<dbReference type="WBParaSite" id="maker-uti_cns_0014556-snap-gene-0.6-mRNA-1">
    <property type="protein sequence ID" value="maker-uti_cns_0014556-snap-gene-0.6-mRNA-1"/>
    <property type="gene ID" value="maker-uti_cns_0014556-snap-gene-0.6"/>
</dbReference>
<sequence>MQSMNRPGLHKTGRQMLENKRATSSPLVAIIKLFVACYTAILNFMHWAKMLRSGVKPLNELTLEGLYMKEVEIFYFDFFEYKSWEKAKDTIRNLIASFVLSLVFYLMATYLMDLDLRVRVIVTCIISTVLTLLLSYSSATRAVTFLMIPSMARGALRNALLIGCLVLLASGPATNLRSNMDSISASKSCLHEQFFDIVSVVKSLHGKNVVSLFLIPVRLLISAMQLVAEIFYRIVHSIYISLDKLGKALGRLLKKVGKMLGKLRPRVSFYGSCARLTRVLAKKYRRHRVLGGLVQMVSSLVNLVRSITGTTPIAKPTIGYFIHDVGTSKICPLLAKARAIIEAKFKVVTEWWQKNVLVRLNDIKAIRELIKDAIGPDTRVVVSMTGGFSHQLAEMRHQMQMAVGQKAKEVKRTYRHASRIVKIVCSVLSLAVFSITLLLSISFYKKYMRVDEFENNFVTAPFLRLEELEPPLLPLDAYEKTRVSILAESMISDVVHRLGGSDLLLTIIRLVPFILVMGLEWIFYSMAYFMEQKWNRAIKIERNIDTRLTLKAAKDLAETSPMALLLTIIIHMQKALREINLDINVLACSPKATKPNWALDALIGGLMLLYTLLTLFGPFFLKLRHHIMLELEPARAVQRAVWLRRQIQADRELLPSNRDLLKMSQFEQDDSSLSFLFNTYVKEGLNSWMDLLRSLFNLPTVRCIRCGIRGNLSMPNFNEFFTVCDSCQNSICAPCAHYTDRKGLVKLRESCPHCGLKMDDVEVDAEEIEDEDPLDDMLFNFLDLRPGYKVARSALAEHLKDIRNYEAEKAKEPEGSFLSTLGVDATINPNAKPRQ</sequence>
<dbReference type="Proteomes" id="UP000095280">
    <property type="component" value="Unplaced"/>
</dbReference>
<keyword evidence="7" id="KW-1185">Reference proteome</keyword>